<dbReference type="GO" id="GO:0043139">
    <property type="term" value="F:5'-3' DNA helicase activity"/>
    <property type="evidence" value="ECO:0007669"/>
    <property type="project" value="UniProtKB-EC"/>
</dbReference>
<dbReference type="PANTHER" id="PTHR10492:SF57">
    <property type="entry name" value="ATP-DEPENDENT DNA HELICASE"/>
    <property type="match status" value="1"/>
</dbReference>
<dbReference type="InterPro" id="IPR027417">
    <property type="entry name" value="P-loop_NTPase"/>
</dbReference>
<dbReference type="PANTHER" id="PTHR10492">
    <property type="match status" value="1"/>
</dbReference>
<dbReference type="GO" id="GO:0006310">
    <property type="term" value="P:DNA recombination"/>
    <property type="evidence" value="ECO:0007669"/>
    <property type="project" value="UniProtKB-KW"/>
</dbReference>
<keyword evidence="1" id="KW-0067">ATP-binding</keyword>
<dbReference type="InterPro" id="IPR010285">
    <property type="entry name" value="DNA_helicase_pif1-like_DEAD"/>
</dbReference>
<accession>A0A5J4V5P1</accession>
<evidence type="ECO:0000313" key="4">
    <source>
        <dbReference type="Proteomes" id="UP000324800"/>
    </source>
</evidence>
<reference evidence="3 4" key="1">
    <citation type="submission" date="2019-03" db="EMBL/GenBank/DDBJ databases">
        <title>Single cell metagenomics reveals metabolic interactions within the superorganism composed of flagellate Streblomastix strix and complex community of Bacteroidetes bacteria on its surface.</title>
        <authorList>
            <person name="Treitli S.C."/>
            <person name="Kolisko M."/>
            <person name="Husnik F."/>
            <person name="Keeling P."/>
            <person name="Hampl V."/>
        </authorList>
    </citation>
    <scope>NUCLEOTIDE SEQUENCE [LARGE SCALE GENOMIC DNA]</scope>
    <source>
        <strain evidence="3">ST1C</strain>
    </source>
</reference>
<keyword evidence="1" id="KW-0347">Helicase</keyword>
<dbReference type="AlphaFoldDB" id="A0A5J4V5P1"/>
<feature type="domain" description="DNA helicase Pif1-like DEAD-box helicase" evidence="2">
    <location>
        <begin position="1"/>
        <end position="99"/>
    </location>
</feature>
<keyword evidence="1" id="KW-0378">Hydrolase</keyword>
<dbReference type="OrthoDB" id="5862225at2759"/>
<dbReference type="GO" id="GO:0000723">
    <property type="term" value="P:telomere maintenance"/>
    <property type="evidence" value="ECO:0007669"/>
    <property type="project" value="InterPro"/>
</dbReference>
<evidence type="ECO:0000313" key="3">
    <source>
        <dbReference type="EMBL" id="KAA6378149.1"/>
    </source>
</evidence>
<sequence length="138" mass="15820">MASKWALEAVDLLLRQLHEKEQLQFGGTIMVLGGDFRQVLPVVIGCGRYAAFNNSIKQSELWPLFKIFKLTQNMRLNQGNEMFRKWLLDVDEGNAIQDKDEQIDIFEQCTSNGDLFTELFGDDLSATDFESLENKIIL</sequence>
<comment type="caution">
    <text evidence="3">The sequence shown here is derived from an EMBL/GenBank/DDBJ whole genome shotgun (WGS) entry which is preliminary data.</text>
</comment>
<protein>
    <recommendedName>
        <fullName evidence="1">ATP-dependent DNA helicase</fullName>
        <ecNumber evidence="1">5.6.2.3</ecNumber>
    </recommendedName>
</protein>
<dbReference type="EMBL" id="SNRW01009341">
    <property type="protein sequence ID" value="KAA6378149.1"/>
    <property type="molecule type" value="Genomic_DNA"/>
</dbReference>
<organism evidence="3 4">
    <name type="scientific">Streblomastix strix</name>
    <dbReference type="NCBI Taxonomy" id="222440"/>
    <lineage>
        <taxon>Eukaryota</taxon>
        <taxon>Metamonada</taxon>
        <taxon>Preaxostyla</taxon>
        <taxon>Oxymonadida</taxon>
        <taxon>Streblomastigidae</taxon>
        <taxon>Streblomastix</taxon>
    </lineage>
</organism>
<dbReference type="GO" id="GO:0016887">
    <property type="term" value="F:ATP hydrolysis activity"/>
    <property type="evidence" value="ECO:0007669"/>
    <property type="project" value="RHEA"/>
</dbReference>
<dbReference type="Proteomes" id="UP000324800">
    <property type="component" value="Unassembled WGS sequence"/>
</dbReference>
<comment type="cofactor">
    <cofactor evidence="1">
        <name>Mg(2+)</name>
        <dbReference type="ChEBI" id="CHEBI:18420"/>
    </cofactor>
</comment>
<keyword evidence="1" id="KW-0234">DNA repair</keyword>
<dbReference type="SUPFAM" id="SSF52540">
    <property type="entry name" value="P-loop containing nucleoside triphosphate hydrolases"/>
    <property type="match status" value="1"/>
</dbReference>
<feature type="non-terminal residue" evidence="3">
    <location>
        <position position="138"/>
    </location>
</feature>
<keyword evidence="1" id="KW-0233">DNA recombination</keyword>
<keyword evidence="1" id="KW-0227">DNA damage</keyword>
<comment type="catalytic activity">
    <reaction evidence="1">
        <text>ATP + H2O = ADP + phosphate + H(+)</text>
        <dbReference type="Rhea" id="RHEA:13065"/>
        <dbReference type="ChEBI" id="CHEBI:15377"/>
        <dbReference type="ChEBI" id="CHEBI:15378"/>
        <dbReference type="ChEBI" id="CHEBI:30616"/>
        <dbReference type="ChEBI" id="CHEBI:43474"/>
        <dbReference type="ChEBI" id="CHEBI:456216"/>
        <dbReference type="EC" id="5.6.2.3"/>
    </reaction>
</comment>
<dbReference type="GO" id="GO:0006281">
    <property type="term" value="P:DNA repair"/>
    <property type="evidence" value="ECO:0007669"/>
    <property type="project" value="UniProtKB-KW"/>
</dbReference>
<dbReference type="GO" id="GO:0005524">
    <property type="term" value="F:ATP binding"/>
    <property type="evidence" value="ECO:0007669"/>
    <property type="project" value="UniProtKB-KW"/>
</dbReference>
<name>A0A5J4V5P1_9EUKA</name>
<evidence type="ECO:0000259" key="2">
    <source>
        <dbReference type="Pfam" id="PF05970"/>
    </source>
</evidence>
<keyword evidence="1" id="KW-0547">Nucleotide-binding</keyword>
<proteinExistence type="inferred from homology"/>
<dbReference type="Pfam" id="PF05970">
    <property type="entry name" value="PIF1"/>
    <property type="match status" value="1"/>
</dbReference>
<dbReference type="EC" id="5.6.2.3" evidence="1"/>
<comment type="similarity">
    <text evidence="1">Belongs to the helicase family.</text>
</comment>
<gene>
    <name evidence="3" type="ORF">EZS28_026324</name>
</gene>
<evidence type="ECO:0000256" key="1">
    <source>
        <dbReference type="RuleBase" id="RU363044"/>
    </source>
</evidence>